<reference evidence="6" key="1">
    <citation type="submission" date="2022-10" db="EMBL/GenBank/DDBJ databases">
        <title>The WGS of Solirubrobacter ginsenosidimutans DSM 21036.</title>
        <authorList>
            <person name="Jiang Z."/>
        </authorList>
    </citation>
    <scope>NUCLEOTIDE SEQUENCE</scope>
    <source>
        <strain evidence="6">DSM 21036</strain>
    </source>
</reference>
<organism evidence="6 7">
    <name type="scientific">Solirubrobacter ginsenosidimutans</name>
    <dbReference type="NCBI Taxonomy" id="490573"/>
    <lineage>
        <taxon>Bacteria</taxon>
        <taxon>Bacillati</taxon>
        <taxon>Actinomycetota</taxon>
        <taxon>Thermoleophilia</taxon>
        <taxon>Solirubrobacterales</taxon>
        <taxon>Solirubrobacteraceae</taxon>
        <taxon>Solirubrobacter</taxon>
    </lineage>
</organism>
<evidence type="ECO:0000256" key="2">
    <source>
        <dbReference type="ARBA" id="ARBA00023015"/>
    </source>
</evidence>
<dbReference type="InterPro" id="IPR000847">
    <property type="entry name" value="LysR_HTH_N"/>
</dbReference>
<keyword evidence="4" id="KW-0804">Transcription</keyword>
<dbReference type="Gene3D" id="3.40.190.290">
    <property type="match status" value="1"/>
</dbReference>
<dbReference type="PRINTS" id="PR00039">
    <property type="entry name" value="HTHLYSR"/>
</dbReference>
<dbReference type="GO" id="GO:0003700">
    <property type="term" value="F:DNA-binding transcription factor activity"/>
    <property type="evidence" value="ECO:0007669"/>
    <property type="project" value="InterPro"/>
</dbReference>
<gene>
    <name evidence="6" type="ORF">OM076_37250</name>
</gene>
<keyword evidence="3" id="KW-0238">DNA-binding</keyword>
<comment type="caution">
    <text evidence="6">The sequence shown here is derived from an EMBL/GenBank/DDBJ whole genome shotgun (WGS) entry which is preliminary data.</text>
</comment>
<comment type="similarity">
    <text evidence="1">Belongs to the LysR transcriptional regulatory family.</text>
</comment>
<dbReference type="InterPro" id="IPR050950">
    <property type="entry name" value="HTH-type_LysR_regulators"/>
</dbReference>
<dbReference type="AlphaFoldDB" id="A0A9X3N0H8"/>
<accession>A0A9X3N0H8</accession>
<dbReference type="Gene3D" id="1.10.10.10">
    <property type="entry name" value="Winged helix-like DNA-binding domain superfamily/Winged helix DNA-binding domain"/>
    <property type="match status" value="1"/>
</dbReference>
<dbReference type="Pfam" id="PF00126">
    <property type="entry name" value="HTH_1"/>
    <property type="match status" value="1"/>
</dbReference>
<evidence type="ECO:0000256" key="4">
    <source>
        <dbReference type="ARBA" id="ARBA00023163"/>
    </source>
</evidence>
<dbReference type="InterPro" id="IPR036388">
    <property type="entry name" value="WH-like_DNA-bd_sf"/>
</dbReference>
<dbReference type="SUPFAM" id="SSF46785">
    <property type="entry name" value="Winged helix' DNA-binding domain"/>
    <property type="match status" value="1"/>
</dbReference>
<feature type="domain" description="HTH lysR-type" evidence="5">
    <location>
        <begin position="1"/>
        <end position="58"/>
    </location>
</feature>
<dbReference type="RefSeq" id="WP_270045233.1">
    <property type="nucleotide sequence ID" value="NZ_JAPDOD010000055.1"/>
</dbReference>
<dbReference type="GO" id="GO:0003677">
    <property type="term" value="F:DNA binding"/>
    <property type="evidence" value="ECO:0007669"/>
    <property type="project" value="UniProtKB-KW"/>
</dbReference>
<dbReference type="InterPro" id="IPR036390">
    <property type="entry name" value="WH_DNA-bd_sf"/>
</dbReference>
<dbReference type="GO" id="GO:0005829">
    <property type="term" value="C:cytosol"/>
    <property type="evidence" value="ECO:0007669"/>
    <property type="project" value="TreeGrafter"/>
</dbReference>
<dbReference type="PANTHER" id="PTHR30419">
    <property type="entry name" value="HTH-TYPE TRANSCRIPTIONAL REGULATOR YBHD"/>
    <property type="match status" value="1"/>
</dbReference>
<evidence type="ECO:0000256" key="1">
    <source>
        <dbReference type="ARBA" id="ARBA00009437"/>
    </source>
</evidence>
<name>A0A9X3N0H8_9ACTN</name>
<evidence type="ECO:0000313" key="6">
    <source>
        <dbReference type="EMBL" id="MDA0165972.1"/>
    </source>
</evidence>
<dbReference type="InterPro" id="IPR005119">
    <property type="entry name" value="LysR_subst-bd"/>
</dbReference>
<sequence>MTLQQLTYFLAAARHGSFSAAAHSLLMAQPSLSEQVRRLEAELGVPLFVRAGRGLELTEAGRLLQPHAERTLAEAEEARESVREVREMTGGTVAFGTFSSAHHYLTGGLVQDFAVKHPGVRIRVIGQNSAEVADAVRDGELEAGLIVLPVDDAGLDVRVAAREGMLYLSADPKRVERPITIEMLAEAPLILADARWRQVDPTRRVIRERAQQAGVTVEPMIEVEYLTAALDLAARGLGDTIGTASVLKARGYARRLHPAAMDPPMYATYAFITRRNAHLSPATREFMKLAERRVEALA</sequence>
<evidence type="ECO:0000256" key="3">
    <source>
        <dbReference type="ARBA" id="ARBA00023125"/>
    </source>
</evidence>
<keyword evidence="2" id="KW-0805">Transcription regulation</keyword>
<keyword evidence="7" id="KW-1185">Reference proteome</keyword>
<dbReference type="FunFam" id="1.10.10.10:FF:000001">
    <property type="entry name" value="LysR family transcriptional regulator"/>
    <property type="match status" value="1"/>
</dbReference>
<dbReference type="EMBL" id="JAPDOD010000055">
    <property type="protein sequence ID" value="MDA0165972.1"/>
    <property type="molecule type" value="Genomic_DNA"/>
</dbReference>
<dbReference type="PROSITE" id="PS50931">
    <property type="entry name" value="HTH_LYSR"/>
    <property type="match status" value="1"/>
</dbReference>
<dbReference type="SUPFAM" id="SSF53850">
    <property type="entry name" value="Periplasmic binding protein-like II"/>
    <property type="match status" value="1"/>
</dbReference>
<dbReference type="Proteomes" id="UP001149140">
    <property type="component" value="Unassembled WGS sequence"/>
</dbReference>
<evidence type="ECO:0000259" key="5">
    <source>
        <dbReference type="PROSITE" id="PS50931"/>
    </source>
</evidence>
<dbReference type="CDD" id="cd05466">
    <property type="entry name" value="PBP2_LTTR_substrate"/>
    <property type="match status" value="1"/>
</dbReference>
<dbReference type="Pfam" id="PF03466">
    <property type="entry name" value="LysR_substrate"/>
    <property type="match status" value="1"/>
</dbReference>
<proteinExistence type="inferred from homology"/>
<evidence type="ECO:0000313" key="7">
    <source>
        <dbReference type="Proteomes" id="UP001149140"/>
    </source>
</evidence>
<protein>
    <submittedName>
        <fullName evidence="6">LysR family transcriptional regulator</fullName>
    </submittedName>
</protein>